<dbReference type="PANTHER" id="PTHR46466:SF1">
    <property type="entry name" value="GLYOXALASE DOMAIN-CONTAINING PROTEIN 4"/>
    <property type="match status" value="1"/>
</dbReference>
<reference evidence="4" key="1">
    <citation type="submission" date="2011-03" db="EMBL/GenBank/DDBJ databases">
        <title>Housekeeping genes in small brown planthopper.</title>
        <authorList>
            <person name="He X.-T."/>
            <person name="Dong S.-L."/>
        </authorList>
    </citation>
    <scope>NUCLEOTIDE SEQUENCE</scope>
    <source>
        <tissue evidence="4">Whole body</tissue>
    </source>
</reference>
<dbReference type="InterPro" id="IPR043194">
    <property type="entry name" value="GLOD4_C"/>
</dbReference>
<dbReference type="InterPro" id="IPR037523">
    <property type="entry name" value="VOC_core"/>
</dbReference>
<feature type="domain" description="VOC" evidence="3">
    <location>
        <begin position="139"/>
        <end position="258"/>
    </location>
</feature>
<evidence type="ECO:0000256" key="1">
    <source>
        <dbReference type="ARBA" id="ARBA00010363"/>
    </source>
</evidence>
<dbReference type="PANTHER" id="PTHR46466">
    <property type="entry name" value="GLYOXALASE DOMAIN-CONTAINING PROTEIN 4"/>
    <property type="match status" value="1"/>
</dbReference>
<dbReference type="CDD" id="cd08358">
    <property type="entry name" value="GLOD4_N"/>
    <property type="match status" value="1"/>
</dbReference>
<keyword evidence="2" id="KW-0677">Repeat</keyword>
<evidence type="ECO:0000313" key="4">
    <source>
        <dbReference type="EMBL" id="AEJ38210.1"/>
    </source>
</evidence>
<dbReference type="InterPro" id="IPR029068">
    <property type="entry name" value="Glyas_Bleomycin-R_OHBP_Dase"/>
</dbReference>
<dbReference type="SUPFAM" id="SSF54593">
    <property type="entry name" value="Glyoxalase/Bleomycin resistance protein/Dihydroxybiphenyl dioxygenase"/>
    <property type="match status" value="2"/>
</dbReference>
<proteinExistence type="evidence at transcript level"/>
<feature type="domain" description="VOC" evidence="3">
    <location>
        <begin position="7"/>
        <end position="145"/>
    </location>
</feature>
<organism evidence="4">
    <name type="scientific">Laodelphax striatellus</name>
    <name type="common">Small brown planthopper</name>
    <name type="synonym">Delphax striatella</name>
    <dbReference type="NCBI Taxonomy" id="195883"/>
    <lineage>
        <taxon>Eukaryota</taxon>
        <taxon>Metazoa</taxon>
        <taxon>Ecdysozoa</taxon>
        <taxon>Arthropoda</taxon>
        <taxon>Hexapoda</taxon>
        <taxon>Insecta</taxon>
        <taxon>Pterygota</taxon>
        <taxon>Neoptera</taxon>
        <taxon>Paraneoptera</taxon>
        <taxon>Hemiptera</taxon>
        <taxon>Auchenorrhyncha</taxon>
        <taxon>Fulgoroidea</taxon>
        <taxon>Delphacidae</taxon>
        <taxon>Criomorphinae</taxon>
        <taxon>Laodelphax</taxon>
    </lineage>
</organism>
<dbReference type="EMBL" id="JF728808">
    <property type="protein sequence ID" value="AEJ38210.1"/>
    <property type="molecule type" value="mRNA"/>
</dbReference>
<dbReference type="Gene3D" id="3.10.180.10">
    <property type="entry name" value="2,3-Dihydroxybiphenyl 1,2-Dioxygenase, domain 1"/>
    <property type="match status" value="2"/>
</dbReference>
<evidence type="ECO:0000259" key="3">
    <source>
        <dbReference type="PROSITE" id="PS51819"/>
    </source>
</evidence>
<protein>
    <submittedName>
        <fullName evidence="4">Juvenile hormone binding protein</fullName>
    </submittedName>
</protein>
<comment type="similarity">
    <text evidence="1">Belongs to the glyoxalase I family.</text>
</comment>
<dbReference type="Pfam" id="PF21207">
    <property type="entry name" value="GLOD4_N"/>
    <property type="match status" value="1"/>
</dbReference>
<dbReference type="CDD" id="cd16357">
    <property type="entry name" value="GLOD4_C"/>
    <property type="match status" value="1"/>
</dbReference>
<dbReference type="PROSITE" id="PS51819">
    <property type="entry name" value="VOC"/>
    <property type="match status" value="2"/>
</dbReference>
<evidence type="ECO:0000256" key="2">
    <source>
        <dbReference type="ARBA" id="ARBA00022737"/>
    </source>
</evidence>
<dbReference type="Pfam" id="PF21701">
    <property type="entry name" value="GLOD4_C"/>
    <property type="match status" value="1"/>
</dbReference>
<accession>G1C2I9</accession>
<dbReference type="InterPro" id="IPR059155">
    <property type="entry name" value="GLOD4_dom"/>
</dbReference>
<dbReference type="InterPro" id="IPR043193">
    <property type="entry name" value="GLOD4"/>
</dbReference>
<name>G1C2I9_LAOST</name>
<dbReference type="AlphaFoldDB" id="G1C2I9"/>
<sequence>MVIKNARALHFVFKIGDRTLSAKFYREILGMKTLRHEEFKEGCAAACNGPYDNRWSKTMIGYGPEDSHFVLELTYNYNVNSYILGNDFQGITIKSKEALERAKASNWEIENDNGVKVLKAPGGYKFFVVDESQPSDKDPVEKVTLASSNLSNTIKYWNGILGMKILSQQDKSVLLSFGENQAQLEFKDIGGPVERETSYGRIAFSVPEEELKAIDEVIKKADQKILTPLITLDTPGKASVTVIILADPDGHEICFVGDEQFRQLSQFDPEGDKLLNRYIEKDEKRKKEA</sequence>